<comment type="similarity">
    <text evidence="2">Belongs to the actin family.</text>
</comment>
<dbReference type="InterPro" id="IPR043129">
    <property type="entry name" value="ATPase_NBD"/>
</dbReference>
<evidence type="ECO:0000256" key="1">
    <source>
        <dbReference type="ARBA" id="ARBA00049360"/>
    </source>
</evidence>
<evidence type="ECO:0008006" key="4">
    <source>
        <dbReference type="Google" id="ProtNLM"/>
    </source>
</evidence>
<dbReference type="AlphaFoldDB" id="A0A7S2FJG7"/>
<protein>
    <recommendedName>
        <fullName evidence="4">Actin-related protein 2</fullName>
    </recommendedName>
</protein>
<organism evidence="3">
    <name type="scientific">Alexandrium andersonii</name>
    <dbReference type="NCBI Taxonomy" id="327968"/>
    <lineage>
        <taxon>Eukaryota</taxon>
        <taxon>Sar</taxon>
        <taxon>Alveolata</taxon>
        <taxon>Dinophyceae</taxon>
        <taxon>Gonyaulacales</taxon>
        <taxon>Pyrocystaceae</taxon>
        <taxon>Alexandrium</taxon>
    </lineage>
</organism>
<proteinExistence type="inferred from homology"/>
<comment type="catalytic activity">
    <reaction evidence="1">
        <text>ATP + H2O = ADP + phosphate + H(+)</text>
        <dbReference type="Rhea" id="RHEA:13065"/>
        <dbReference type="ChEBI" id="CHEBI:15377"/>
        <dbReference type="ChEBI" id="CHEBI:15378"/>
        <dbReference type="ChEBI" id="CHEBI:30616"/>
        <dbReference type="ChEBI" id="CHEBI:43474"/>
        <dbReference type="ChEBI" id="CHEBI:456216"/>
    </reaction>
</comment>
<name>A0A7S2FJG7_9DINO</name>
<evidence type="ECO:0000313" key="3">
    <source>
        <dbReference type="EMBL" id="CAD9399355.1"/>
    </source>
</evidence>
<dbReference type="EMBL" id="HBGQ01023301">
    <property type="protein sequence ID" value="CAD9399355.1"/>
    <property type="molecule type" value="Transcribed_RNA"/>
</dbReference>
<dbReference type="SMART" id="SM00268">
    <property type="entry name" value="ACTIN"/>
    <property type="match status" value="1"/>
</dbReference>
<evidence type="ECO:0000256" key="2">
    <source>
        <dbReference type="RuleBase" id="RU000487"/>
    </source>
</evidence>
<dbReference type="SUPFAM" id="SSF53067">
    <property type="entry name" value="Actin-like ATPase domain"/>
    <property type="match status" value="1"/>
</dbReference>
<accession>A0A7S2FJG7</accession>
<dbReference type="InterPro" id="IPR004000">
    <property type="entry name" value="Actin"/>
</dbReference>
<dbReference type="PANTHER" id="PTHR11937">
    <property type="entry name" value="ACTIN"/>
    <property type="match status" value="1"/>
</dbReference>
<dbReference type="Pfam" id="PF00022">
    <property type="entry name" value="Actin"/>
    <property type="match status" value="1"/>
</dbReference>
<dbReference type="Gene3D" id="3.90.640.10">
    <property type="entry name" value="Actin, Chain A, domain 4"/>
    <property type="match status" value="1"/>
</dbReference>
<sequence>MLAGAGHALNSTADFETVREVKEKLCYVALDPEMERRLGRETTLIDRKYTLPDSREMRVGAERFLAPEILFDPTLNMRTDGEGLPGLVFDTIRKSDIDVQKDYFAHIVLSGGTTMFPGFSSRLERELRALYLTNVLKGDRSRLAKFKCNIEDPPSRQHMVFLGASIVAAAHEEDGNARRFFVTRQEYQECGARAVHRLIPTKLGG</sequence>
<dbReference type="Gene3D" id="3.30.420.40">
    <property type="match status" value="1"/>
</dbReference>
<reference evidence="3" key="1">
    <citation type="submission" date="2021-01" db="EMBL/GenBank/DDBJ databases">
        <authorList>
            <person name="Corre E."/>
            <person name="Pelletier E."/>
            <person name="Niang G."/>
            <person name="Scheremetjew M."/>
            <person name="Finn R."/>
            <person name="Kale V."/>
            <person name="Holt S."/>
            <person name="Cochrane G."/>
            <person name="Meng A."/>
            <person name="Brown T."/>
            <person name="Cohen L."/>
        </authorList>
    </citation>
    <scope>NUCLEOTIDE SEQUENCE</scope>
    <source>
        <strain evidence="3">CCMP2222</strain>
    </source>
</reference>
<gene>
    <name evidence="3" type="ORF">AAND1436_LOCUS11561</name>
</gene>